<name>A0A372IJC4_9BACT</name>
<dbReference type="RefSeq" id="WP_117302778.1">
    <property type="nucleotide sequence ID" value="NZ_QVQT02000007.1"/>
</dbReference>
<evidence type="ECO:0000313" key="3">
    <source>
        <dbReference type="Proteomes" id="UP000264702"/>
    </source>
</evidence>
<accession>A0A372IJC4</accession>
<keyword evidence="3" id="KW-1185">Reference proteome</keyword>
<comment type="caution">
    <text evidence="2">The sequence shown here is derived from an EMBL/GenBank/DDBJ whole genome shotgun (WGS) entry which is preliminary data.</text>
</comment>
<evidence type="ECO:0000313" key="2">
    <source>
        <dbReference type="EMBL" id="RFU15052.1"/>
    </source>
</evidence>
<reference evidence="2 3" key="1">
    <citation type="submission" date="2018-08" db="EMBL/GenBank/DDBJ databases">
        <title>Acidipila sp. 4G-K13, an acidobacterium isolated from forest soil.</title>
        <authorList>
            <person name="Gao Z.-H."/>
            <person name="Qiu L.-H."/>
        </authorList>
    </citation>
    <scope>NUCLEOTIDE SEQUENCE [LARGE SCALE GENOMIC DNA]</scope>
    <source>
        <strain evidence="2 3">4G-K13</strain>
    </source>
</reference>
<protein>
    <submittedName>
        <fullName evidence="2">Uncharacterized protein</fullName>
    </submittedName>
</protein>
<feature type="signal peptide" evidence="1">
    <location>
        <begin position="1"/>
        <end position="23"/>
    </location>
</feature>
<dbReference type="Proteomes" id="UP000264702">
    <property type="component" value="Unassembled WGS sequence"/>
</dbReference>
<keyword evidence="1" id="KW-0732">Signal</keyword>
<dbReference type="AlphaFoldDB" id="A0A372IJC4"/>
<proteinExistence type="predicted"/>
<gene>
    <name evidence="2" type="ORF">D0Y96_18070</name>
</gene>
<evidence type="ECO:0000256" key="1">
    <source>
        <dbReference type="SAM" id="SignalP"/>
    </source>
</evidence>
<organism evidence="2 3">
    <name type="scientific">Paracidobacterium acidisoli</name>
    <dbReference type="NCBI Taxonomy" id="2303751"/>
    <lineage>
        <taxon>Bacteria</taxon>
        <taxon>Pseudomonadati</taxon>
        <taxon>Acidobacteriota</taxon>
        <taxon>Terriglobia</taxon>
        <taxon>Terriglobales</taxon>
        <taxon>Acidobacteriaceae</taxon>
        <taxon>Paracidobacterium</taxon>
    </lineage>
</organism>
<sequence>MRHKKSVFLLISVLYITSGWGNAKTQAAQDGVVASPAFGVAVAVAPVAGLPQAASSFKIRISITNGTQRILVHSGPIQIDPVQIEIREADRTVPLETDFGCRRHRSGKCGPDVHGSGFVTMSALVVMPGTTNAFDFDIGREFKLDSSHSYLIDVIAKDFVLVEAPTSVIDAPPPFRDQYLTHYQEYNYTKLAPIRSNSITLQ</sequence>
<feature type="chain" id="PRO_5016690034" evidence="1">
    <location>
        <begin position="24"/>
        <end position="202"/>
    </location>
</feature>
<dbReference type="EMBL" id="QVQT01000007">
    <property type="protein sequence ID" value="RFU15052.1"/>
    <property type="molecule type" value="Genomic_DNA"/>
</dbReference>